<sequence length="19" mass="1955">MRSSATALYGVAIAIGNFI</sequence>
<evidence type="ECO:0000313" key="2">
    <source>
        <dbReference type="Proteomes" id="UP000265520"/>
    </source>
</evidence>
<feature type="non-terminal residue" evidence="1">
    <location>
        <position position="19"/>
    </location>
</feature>
<accession>A0A392Q3R5</accession>
<organism evidence="1 2">
    <name type="scientific">Trifolium medium</name>
    <dbReference type="NCBI Taxonomy" id="97028"/>
    <lineage>
        <taxon>Eukaryota</taxon>
        <taxon>Viridiplantae</taxon>
        <taxon>Streptophyta</taxon>
        <taxon>Embryophyta</taxon>
        <taxon>Tracheophyta</taxon>
        <taxon>Spermatophyta</taxon>
        <taxon>Magnoliopsida</taxon>
        <taxon>eudicotyledons</taxon>
        <taxon>Gunneridae</taxon>
        <taxon>Pentapetalae</taxon>
        <taxon>rosids</taxon>
        <taxon>fabids</taxon>
        <taxon>Fabales</taxon>
        <taxon>Fabaceae</taxon>
        <taxon>Papilionoideae</taxon>
        <taxon>50 kb inversion clade</taxon>
        <taxon>NPAAA clade</taxon>
        <taxon>Hologalegina</taxon>
        <taxon>IRL clade</taxon>
        <taxon>Trifolieae</taxon>
        <taxon>Trifolium</taxon>
    </lineage>
</organism>
<proteinExistence type="predicted"/>
<protein>
    <submittedName>
        <fullName evidence="1">Uncharacterized protein</fullName>
    </submittedName>
</protein>
<name>A0A392Q3R5_9FABA</name>
<evidence type="ECO:0000313" key="1">
    <source>
        <dbReference type="EMBL" id="MCI18532.1"/>
    </source>
</evidence>
<dbReference type="Proteomes" id="UP000265520">
    <property type="component" value="Unassembled WGS sequence"/>
</dbReference>
<dbReference type="AlphaFoldDB" id="A0A392Q3R5"/>
<keyword evidence="2" id="KW-1185">Reference proteome</keyword>
<dbReference type="EMBL" id="LXQA010110598">
    <property type="protein sequence ID" value="MCI18532.1"/>
    <property type="molecule type" value="Genomic_DNA"/>
</dbReference>
<comment type="caution">
    <text evidence="1">The sequence shown here is derived from an EMBL/GenBank/DDBJ whole genome shotgun (WGS) entry which is preliminary data.</text>
</comment>
<reference evidence="1 2" key="1">
    <citation type="journal article" date="2018" name="Front. Plant Sci.">
        <title>Red Clover (Trifolium pratense) and Zigzag Clover (T. medium) - A Picture of Genomic Similarities and Differences.</title>
        <authorList>
            <person name="Dluhosova J."/>
            <person name="Istvanek J."/>
            <person name="Nedelnik J."/>
            <person name="Repkova J."/>
        </authorList>
    </citation>
    <scope>NUCLEOTIDE SEQUENCE [LARGE SCALE GENOMIC DNA]</scope>
    <source>
        <strain evidence="2">cv. 10/8</strain>
        <tissue evidence="1">Leaf</tissue>
    </source>
</reference>